<dbReference type="GO" id="GO:0005886">
    <property type="term" value="C:plasma membrane"/>
    <property type="evidence" value="ECO:0007669"/>
    <property type="project" value="TreeGrafter"/>
</dbReference>
<accession>A0A4R8QEK7</accession>
<gene>
    <name evidence="1" type="primary">ydcF</name>
    <name evidence="1" type="ORF">C8035_v007980</name>
</gene>
<name>A0A4R8QEK7_9PEZI</name>
<dbReference type="EMBL" id="QAPG01000034">
    <property type="protein sequence ID" value="TDZ36150.1"/>
    <property type="molecule type" value="Genomic_DNA"/>
</dbReference>
<proteinExistence type="predicted"/>
<dbReference type="PANTHER" id="PTHR30336">
    <property type="entry name" value="INNER MEMBRANE PROTEIN, PROBABLE PERMEASE"/>
    <property type="match status" value="1"/>
</dbReference>
<comment type="caution">
    <text evidence="1">The sequence shown here is derived from an EMBL/GenBank/DDBJ whole genome shotgun (WGS) entry which is preliminary data.</text>
</comment>
<dbReference type="Gene3D" id="3.40.50.620">
    <property type="entry name" value="HUPs"/>
    <property type="match status" value="1"/>
</dbReference>
<sequence>MADIVESINIVSSFLAQEDLSNPCEVNHFLRTLPNPRTGQPTDTIVFCASSVLALADTVFSAFSAAPPIAGEESKITRSIAHELQGMPEARVLQMIAEKWFGIKAVNVGDPGAKILPHDVDKLLVVVEDQSTNCGANASESRKVLEACGVSSPRSIVVVQYPTMSRRTVATFRKTYADLSPRLVSWPTFTPRVALDLKFVTSNSSTESPIQQLQYADRRGVITHDEGLWGLTRFVDLIMGEIPRLRDDENGYGPKGKNFLVHVDIPQDVDNAWRFLDTVLEQQSRQR</sequence>
<organism evidence="1 2">
    <name type="scientific">Colletotrichum spinosum</name>
    <dbReference type="NCBI Taxonomy" id="1347390"/>
    <lineage>
        <taxon>Eukaryota</taxon>
        <taxon>Fungi</taxon>
        <taxon>Dikarya</taxon>
        <taxon>Ascomycota</taxon>
        <taxon>Pezizomycotina</taxon>
        <taxon>Sordariomycetes</taxon>
        <taxon>Hypocreomycetidae</taxon>
        <taxon>Glomerellales</taxon>
        <taxon>Glomerellaceae</taxon>
        <taxon>Colletotrichum</taxon>
        <taxon>Colletotrichum orbiculare species complex</taxon>
    </lineage>
</organism>
<dbReference type="InterPro" id="IPR014729">
    <property type="entry name" value="Rossmann-like_a/b/a_fold"/>
</dbReference>
<dbReference type="InterPro" id="IPR051599">
    <property type="entry name" value="Cell_Envelope_Assoc"/>
</dbReference>
<keyword evidence="2" id="KW-1185">Reference proteome</keyword>
<reference evidence="1 2" key="1">
    <citation type="submission" date="2018-11" db="EMBL/GenBank/DDBJ databases">
        <title>Genome sequence and assembly of Colletotrichum spinosum.</title>
        <authorList>
            <person name="Gan P."/>
            <person name="Shirasu K."/>
        </authorList>
    </citation>
    <scope>NUCLEOTIDE SEQUENCE [LARGE SCALE GENOMIC DNA]</scope>
    <source>
        <strain evidence="1 2">CBS 515.97</strain>
    </source>
</reference>
<dbReference type="Proteomes" id="UP000295083">
    <property type="component" value="Unassembled WGS sequence"/>
</dbReference>
<dbReference type="AlphaFoldDB" id="A0A4R8QEK7"/>
<dbReference type="PANTHER" id="PTHR30336:SF20">
    <property type="entry name" value="DUF218 DOMAIN-CONTAINING PROTEIN"/>
    <property type="match status" value="1"/>
</dbReference>
<evidence type="ECO:0000313" key="1">
    <source>
        <dbReference type="EMBL" id="TDZ36150.1"/>
    </source>
</evidence>
<evidence type="ECO:0000313" key="2">
    <source>
        <dbReference type="Proteomes" id="UP000295083"/>
    </source>
</evidence>
<protein>
    <submittedName>
        <fullName evidence="1">Protein YdcF</fullName>
    </submittedName>
</protein>